<organism evidence="3 4">
    <name type="scientific">Macrophomina phaseolina</name>
    <dbReference type="NCBI Taxonomy" id="35725"/>
    <lineage>
        <taxon>Eukaryota</taxon>
        <taxon>Fungi</taxon>
        <taxon>Dikarya</taxon>
        <taxon>Ascomycota</taxon>
        <taxon>Pezizomycotina</taxon>
        <taxon>Dothideomycetes</taxon>
        <taxon>Dothideomycetes incertae sedis</taxon>
        <taxon>Botryosphaeriales</taxon>
        <taxon>Botryosphaeriaceae</taxon>
        <taxon>Macrophomina</taxon>
    </lineage>
</organism>
<gene>
    <name evidence="3" type="ORF">B0J12DRAFT_434014</name>
</gene>
<feature type="compositionally biased region" description="Basic and acidic residues" evidence="1">
    <location>
        <begin position="386"/>
        <end position="405"/>
    </location>
</feature>
<feature type="region of interest" description="Disordered" evidence="1">
    <location>
        <begin position="386"/>
        <end position="466"/>
    </location>
</feature>
<keyword evidence="2" id="KW-0812">Transmembrane</keyword>
<protein>
    <submittedName>
        <fullName evidence="3">Uncharacterized protein</fullName>
    </submittedName>
</protein>
<keyword evidence="4" id="KW-1185">Reference proteome</keyword>
<evidence type="ECO:0000256" key="2">
    <source>
        <dbReference type="SAM" id="Phobius"/>
    </source>
</evidence>
<feature type="transmembrane region" description="Helical" evidence="2">
    <location>
        <begin position="215"/>
        <end position="234"/>
    </location>
</feature>
<keyword evidence="2" id="KW-0472">Membrane</keyword>
<keyword evidence="2" id="KW-1133">Transmembrane helix</keyword>
<comment type="caution">
    <text evidence="3">The sequence shown here is derived from an EMBL/GenBank/DDBJ whole genome shotgun (WGS) entry which is preliminary data.</text>
</comment>
<evidence type="ECO:0000313" key="3">
    <source>
        <dbReference type="EMBL" id="KAH7055857.1"/>
    </source>
</evidence>
<name>A0ABQ8GKC6_9PEZI</name>
<feature type="transmembrane region" description="Helical" evidence="2">
    <location>
        <begin position="16"/>
        <end position="37"/>
    </location>
</feature>
<dbReference type="Proteomes" id="UP000774617">
    <property type="component" value="Unassembled WGS sequence"/>
</dbReference>
<feature type="transmembrane region" description="Helical" evidence="2">
    <location>
        <begin position="172"/>
        <end position="195"/>
    </location>
</feature>
<accession>A0ABQ8GKC6</accession>
<reference evidence="3 4" key="1">
    <citation type="journal article" date="2021" name="Nat. Commun.">
        <title>Genetic determinants of endophytism in the Arabidopsis root mycobiome.</title>
        <authorList>
            <person name="Mesny F."/>
            <person name="Miyauchi S."/>
            <person name="Thiergart T."/>
            <person name="Pickel B."/>
            <person name="Atanasova L."/>
            <person name="Karlsson M."/>
            <person name="Huettel B."/>
            <person name="Barry K.W."/>
            <person name="Haridas S."/>
            <person name="Chen C."/>
            <person name="Bauer D."/>
            <person name="Andreopoulos W."/>
            <person name="Pangilinan J."/>
            <person name="LaButti K."/>
            <person name="Riley R."/>
            <person name="Lipzen A."/>
            <person name="Clum A."/>
            <person name="Drula E."/>
            <person name="Henrissat B."/>
            <person name="Kohler A."/>
            <person name="Grigoriev I.V."/>
            <person name="Martin F.M."/>
            <person name="Hacquard S."/>
        </authorList>
    </citation>
    <scope>NUCLEOTIDE SEQUENCE [LARGE SCALE GENOMIC DNA]</scope>
    <source>
        <strain evidence="3 4">MPI-SDFR-AT-0080</strain>
    </source>
</reference>
<feature type="transmembrane region" description="Helical" evidence="2">
    <location>
        <begin position="492"/>
        <end position="513"/>
    </location>
</feature>
<sequence>MAPVEADVFNSNREPLFHLTAAAVLVDLCLVAVLRYIGQTIRTLPPAQKTRARDEQRKKKVTTFGSLAVVSLLILVYHWGYALLSSYEAWANDQGEPTPGALWDGWYAGNGDLDWQLGRWWQEANPPYELKRAALDTSKAVWWTQQLLVARLAFSIFVGIEGRRRDIPTWAVAALWGLAELASLSLAQSLFFIILTLTPYPTTKTQHGARWTPNISVYLLPAALASISTIYLPGLASNDAGWIAETGSRLSTLFLAAGVKFLPKTFGKRHADVHAAHHAEAKVYSALAILSTAFYWRSTFWGLLLNSGATSHKRYNFVWSTHLLYERTLWSKLTTASGKILGAVSDNPIISVIGWDVLLSGFSLCIWAAARGLDVKDMLSSIVPQLRRETTEEHDAEAKSIKEETPTSPTGSQASPPARRRGRPKRGPNPTSKEASSPTTRRSLRRRTAAQDDSDADDAPYSPPPITQAEIADLEHEEEHDDTITEDAEASALAWGLSLVGGLGLMSSAVMGAEIRGR</sequence>
<evidence type="ECO:0000256" key="1">
    <source>
        <dbReference type="SAM" id="MobiDB-lite"/>
    </source>
</evidence>
<evidence type="ECO:0000313" key="4">
    <source>
        <dbReference type="Proteomes" id="UP000774617"/>
    </source>
</evidence>
<feature type="compositionally biased region" description="Polar residues" evidence="1">
    <location>
        <begin position="406"/>
        <end position="415"/>
    </location>
</feature>
<feature type="transmembrane region" description="Helical" evidence="2">
    <location>
        <begin position="349"/>
        <end position="370"/>
    </location>
</feature>
<dbReference type="EMBL" id="JAGTJR010000008">
    <property type="protein sequence ID" value="KAH7055857.1"/>
    <property type="molecule type" value="Genomic_DNA"/>
</dbReference>
<feature type="transmembrane region" description="Helical" evidence="2">
    <location>
        <begin position="283"/>
        <end position="305"/>
    </location>
</feature>
<proteinExistence type="predicted"/>
<feature type="transmembrane region" description="Helical" evidence="2">
    <location>
        <begin position="61"/>
        <end position="80"/>
    </location>
</feature>